<feature type="transmembrane region" description="Helical" evidence="6">
    <location>
        <begin position="123"/>
        <end position="145"/>
    </location>
</feature>
<dbReference type="PANTHER" id="PTHR33048">
    <property type="entry name" value="PTH11-LIKE INTEGRAL MEMBRANE PROTEIN (AFU_ORTHOLOGUE AFUA_5G11245)"/>
    <property type="match status" value="1"/>
</dbReference>
<dbReference type="EMBL" id="JAKWBI020000042">
    <property type="protein sequence ID" value="KAJ2904888.1"/>
    <property type="molecule type" value="Genomic_DNA"/>
</dbReference>
<keyword evidence="4 6" id="KW-0472">Membrane</keyword>
<keyword evidence="2 6" id="KW-0812">Transmembrane</keyword>
<proteinExistence type="inferred from homology"/>
<gene>
    <name evidence="8" type="ORF">MKZ38_006929</name>
</gene>
<protein>
    <recommendedName>
        <fullName evidence="7">Rhodopsin domain-containing protein</fullName>
    </recommendedName>
</protein>
<dbReference type="Pfam" id="PF20684">
    <property type="entry name" value="Fung_rhodopsin"/>
    <property type="match status" value="1"/>
</dbReference>
<comment type="similarity">
    <text evidence="5">Belongs to the SAT4 family.</text>
</comment>
<keyword evidence="3 6" id="KW-1133">Transmembrane helix</keyword>
<dbReference type="Proteomes" id="UP001201980">
    <property type="component" value="Unassembled WGS sequence"/>
</dbReference>
<keyword evidence="9" id="KW-1185">Reference proteome</keyword>
<evidence type="ECO:0000259" key="7">
    <source>
        <dbReference type="Pfam" id="PF20684"/>
    </source>
</evidence>
<comment type="caution">
    <text evidence="8">The sequence shown here is derived from an EMBL/GenBank/DDBJ whole genome shotgun (WGS) entry which is preliminary data.</text>
</comment>
<evidence type="ECO:0000256" key="5">
    <source>
        <dbReference type="ARBA" id="ARBA00038359"/>
    </source>
</evidence>
<dbReference type="AlphaFoldDB" id="A0AAD5S375"/>
<dbReference type="InterPro" id="IPR049326">
    <property type="entry name" value="Rhodopsin_dom_fungi"/>
</dbReference>
<organism evidence="8 9">
    <name type="scientific">Zalerion maritima</name>
    <dbReference type="NCBI Taxonomy" id="339359"/>
    <lineage>
        <taxon>Eukaryota</taxon>
        <taxon>Fungi</taxon>
        <taxon>Dikarya</taxon>
        <taxon>Ascomycota</taxon>
        <taxon>Pezizomycotina</taxon>
        <taxon>Sordariomycetes</taxon>
        <taxon>Lulworthiomycetidae</taxon>
        <taxon>Lulworthiales</taxon>
        <taxon>Lulworthiaceae</taxon>
        <taxon>Zalerion</taxon>
    </lineage>
</organism>
<accession>A0AAD5S375</accession>
<feature type="transmembrane region" description="Helical" evidence="6">
    <location>
        <begin position="202"/>
        <end position="226"/>
    </location>
</feature>
<evidence type="ECO:0000256" key="4">
    <source>
        <dbReference type="ARBA" id="ARBA00023136"/>
    </source>
</evidence>
<feature type="transmembrane region" description="Helical" evidence="6">
    <location>
        <begin position="6"/>
        <end position="30"/>
    </location>
</feature>
<dbReference type="InterPro" id="IPR052337">
    <property type="entry name" value="SAT4-like"/>
</dbReference>
<reference evidence="8" key="1">
    <citation type="submission" date="2022-07" db="EMBL/GenBank/DDBJ databases">
        <title>Draft genome sequence of Zalerion maritima ATCC 34329, a (micro)plastics degrading marine fungus.</title>
        <authorList>
            <person name="Paco A."/>
            <person name="Goncalves M.F.M."/>
            <person name="Rocha-Santos T.A.P."/>
            <person name="Alves A."/>
        </authorList>
    </citation>
    <scope>NUCLEOTIDE SEQUENCE</scope>
    <source>
        <strain evidence="8">ATCC 34329</strain>
    </source>
</reference>
<name>A0AAD5S375_9PEZI</name>
<feature type="transmembrane region" description="Helical" evidence="6">
    <location>
        <begin position="42"/>
        <end position="64"/>
    </location>
</feature>
<comment type="subcellular location">
    <subcellularLocation>
        <location evidence="1">Membrane</location>
        <topology evidence="1">Multi-pass membrane protein</topology>
    </subcellularLocation>
</comment>
<evidence type="ECO:0000256" key="3">
    <source>
        <dbReference type="ARBA" id="ARBA00022989"/>
    </source>
</evidence>
<evidence type="ECO:0000256" key="6">
    <source>
        <dbReference type="SAM" id="Phobius"/>
    </source>
</evidence>
<dbReference type="GO" id="GO:0016020">
    <property type="term" value="C:membrane"/>
    <property type="evidence" value="ECO:0007669"/>
    <property type="project" value="UniProtKB-SubCell"/>
</dbReference>
<feature type="domain" description="Rhodopsin" evidence="7">
    <location>
        <begin position="26"/>
        <end position="264"/>
    </location>
</feature>
<evidence type="ECO:0000256" key="1">
    <source>
        <dbReference type="ARBA" id="ARBA00004141"/>
    </source>
</evidence>
<feature type="transmembrane region" description="Helical" evidence="6">
    <location>
        <begin position="84"/>
        <end position="102"/>
    </location>
</feature>
<feature type="transmembrane region" description="Helical" evidence="6">
    <location>
        <begin position="169"/>
        <end position="190"/>
    </location>
</feature>
<dbReference type="PANTHER" id="PTHR33048:SF47">
    <property type="entry name" value="INTEGRAL MEMBRANE PROTEIN-RELATED"/>
    <property type="match status" value="1"/>
</dbReference>
<evidence type="ECO:0000313" key="9">
    <source>
        <dbReference type="Proteomes" id="UP001201980"/>
    </source>
</evidence>
<evidence type="ECO:0000256" key="2">
    <source>
        <dbReference type="ARBA" id="ARBA00022692"/>
    </source>
</evidence>
<evidence type="ECO:0000313" key="8">
    <source>
        <dbReference type="EMBL" id="KAJ2904888.1"/>
    </source>
</evidence>
<sequence length="276" mass="30864">MITVHEVPILATLVVMHTLCTAVMIARVYVRVRIVRIFWLEDYLMLGCYAFSLSMMATHLFQIVDLDAIGIPKPLIVPSAYRSYRITLWLLSWLYGVTLTLCKLSILSQFHRIFSSSHRTIPLLCKIMMVLVVLLGLYISLGSVLRCVPPKKLWEDAADGKCMDRTGFFFSHSVLNIVTDVAIFALPLGPIRKMKLPRVQRWALMGVFGLGFFVCITSTIRLVGLYQITQSINRAKNGINIAVWSTVEINAAIICGSLPMLKPLDGDGDGDLDGEL</sequence>